<dbReference type="RefSeq" id="WP_119052635.1">
    <property type="nucleotide sequence ID" value="NZ_CP032157.1"/>
</dbReference>
<dbReference type="OrthoDB" id="9798857at2"/>
<dbReference type="SUPFAM" id="SSF46689">
    <property type="entry name" value="Homeodomain-like"/>
    <property type="match status" value="1"/>
</dbReference>
<name>A0A3B7MRH9_9BACT</name>
<protein>
    <submittedName>
        <fullName evidence="6">TetR/AcrR family transcriptional regulator</fullName>
    </submittedName>
</protein>
<organism evidence="6 7">
    <name type="scientific">Paraflavitalea soli</name>
    <dbReference type="NCBI Taxonomy" id="2315862"/>
    <lineage>
        <taxon>Bacteria</taxon>
        <taxon>Pseudomonadati</taxon>
        <taxon>Bacteroidota</taxon>
        <taxon>Chitinophagia</taxon>
        <taxon>Chitinophagales</taxon>
        <taxon>Chitinophagaceae</taxon>
        <taxon>Paraflavitalea</taxon>
    </lineage>
</organism>
<keyword evidence="1" id="KW-0805">Transcription regulation</keyword>
<dbReference type="KEGG" id="pseg:D3H65_23400"/>
<evidence type="ECO:0000313" key="7">
    <source>
        <dbReference type="Proteomes" id="UP000263900"/>
    </source>
</evidence>
<dbReference type="EMBL" id="CP032157">
    <property type="protein sequence ID" value="AXY76758.1"/>
    <property type="molecule type" value="Genomic_DNA"/>
</dbReference>
<accession>A0A3B7MRH9</accession>
<feature type="DNA-binding region" description="H-T-H motif" evidence="4">
    <location>
        <begin position="29"/>
        <end position="48"/>
    </location>
</feature>
<dbReference type="PANTHER" id="PTHR47506">
    <property type="entry name" value="TRANSCRIPTIONAL REGULATORY PROTEIN"/>
    <property type="match status" value="1"/>
</dbReference>
<sequence length="198" mass="22164">MATKAEKTREYIIEKAAPLFNKKGYAGTSMNDIMEATGLAKGGLYGNFKNKDEIAAAAFEFSYQRLKADLGARVGPKKTAMEKLHAILQYYRNYTVNPPIEGGCPLMNTGLDADDTYPFLKRKAKEALLEMLHTLQRILKKGVDNGEINPGIEIKKEAEIIYAQIEGGIMMAQVADDVAMLNRMLDHLKDHMKERYSI</sequence>
<dbReference type="InterPro" id="IPR036271">
    <property type="entry name" value="Tet_transcr_reg_TetR-rel_C_sf"/>
</dbReference>
<evidence type="ECO:0000256" key="2">
    <source>
        <dbReference type="ARBA" id="ARBA00023125"/>
    </source>
</evidence>
<proteinExistence type="predicted"/>
<dbReference type="PROSITE" id="PS50977">
    <property type="entry name" value="HTH_TETR_2"/>
    <property type="match status" value="1"/>
</dbReference>
<keyword evidence="7" id="KW-1185">Reference proteome</keyword>
<evidence type="ECO:0000256" key="1">
    <source>
        <dbReference type="ARBA" id="ARBA00023015"/>
    </source>
</evidence>
<dbReference type="Pfam" id="PF00440">
    <property type="entry name" value="TetR_N"/>
    <property type="match status" value="1"/>
</dbReference>
<dbReference type="SUPFAM" id="SSF48498">
    <property type="entry name" value="Tetracyclin repressor-like, C-terminal domain"/>
    <property type="match status" value="1"/>
</dbReference>
<feature type="domain" description="HTH tetR-type" evidence="5">
    <location>
        <begin position="6"/>
        <end position="66"/>
    </location>
</feature>
<dbReference type="InterPro" id="IPR009057">
    <property type="entry name" value="Homeodomain-like_sf"/>
</dbReference>
<dbReference type="Proteomes" id="UP000263900">
    <property type="component" value="Chromosome"/>
</dbReference>
<keyword evidence="3" id="KW-0804">Transcription</keyword>
<dbReference type="Gene3D" id="1.10.357.10">
    <property type="entry name" value="Tetracycline Repressor, domain 2"/>
    <property type="match status" value="1"/>
</dbReference>
<dbReference type="GO" id="GO:0003677">
    <property type="term" value="F:DNA binding"/>
    <property type="evidence" value="ECO:0007669"/>
    <property type="project" value="UniProtKB-UniRule"/>
</dbReference>
<dbReference type="AlphaFoldDB" id="A0A3B7MRH9"/>
<evidence type="ECO:0000256" key="3">
    <source>
        <dbReference type="ARBA" id="ARBA00023163"/>
    </source>
</evidence>
<reference evidence="6 7" key="1">
    <citation type="submission" date="2018-09" db="EMBL/GenBank/DDBJ databases">
        <title>Genome sequencing of strain 6GH32-13.</title>
        <authorList>
            <person name="Weon H.-Y."/>
            <person name="Heo J."/>
            <person name="Kwon S.-W."/>
        </authorList>
    </citation>
    <scope>NUCLEOTIDE SEQUENCE [LARGE SCALE GENOMIC DNA]</scope>
    <source>
        <strain evidence="6 7">5GH32-13</strain>
    </source>
</reference>
<evidence type="ECO:0000259" key="5">
    <source>
        <dbReference type="PROSITE" id="PS50977"/>
    </source>
</evidence>
<evidence type="ECO:0000256" key="4">
    <source>
        <dbReference type="PROSITE-ProRule" id="PRU00335"/>
    </source>
</evidence>
<dbReference type="InterPro" id="IPR001647">
    <property type="entry name" value="HTH_TetR"/>
</dbReference>
<keyword evidence="2 4" id="KW-0238">DNA-binding</keyword>
<dbReference type="InterPro" id="IPR011075">
    <property type="entry name" value="TetR_C"/>
</dbReference>
<gene>
    <name evidence="6" type="ORF">D3H65_23400</name>
</gene>
<dbReference type="PANTHER" id="PTHR47506:SF3">
    <property type="entry name" value="HTH-TYPE TRANSCRIPTIONAL REGULATOR LMRA"/>
    <property type="match status" value="1"/>
</dbReference>
<dbReference type="Pfam" id="PF16925">
    <property type="entry name" value="TetR_C_13"/>
    <property type="match status" value="1"/>
</dbReference>
<dbReference type="PRINTS" id="PR00455">
    <property type="entry name" value="HTHTETR"/>
</dbReference>
<evidence type="ECO:0000313" key="6">
    <source>
        <dbReference type="EMBL" id="AXY76758.1"/>
    </source>
</evidence>